<dbReference type="EMBL" id="JACCFH010000001">
    <property type="protein sequence ID" value="NYG35260.1"/>
    <property type="molecule type" value="Genomic_DNA"/>
</dbReference>
<sequence>MRLPTISSADSAQPMADDATALGHAGLDVDLLDCVGVFVVDA</sequence>
<name>A0A7Y9R135_9BURK</name>
<reference evidence="1 2" key="1">
    <citation type="submission" date="2020-07" db="EMBL/GenBank/DDBJ databases">
        <title>Genomic Encyclopedia of Archaeal and Bacterial Type Strains, Phase II (KMG-II): from individual species to whole genera.</title>
        <authorList>
            <person name="Goeker M."/>
        </authorList>
    </citation>
    <scope>NUCLEOTIDE SEQUENCE [LARGE SCALE GENOMIC DNA]</scope>
    <source>
        <strain evidence="1 2">DSM 21226</strain>
    </source>
</reference>
<protein>
    <submittedName>
        <fullName evidence="1">Uncharacterized protein</fullName>
    </submittedName>
</protein>
<gene>
    <name evidence="1" type="ORF">BDD16_004246</name>
</gene>
<comment type="caution">
    <text evidence="1">The sequence shown here is derived from an EMBL/GenBank/DDBJ whole genome shotgun (WGS) entry which is preliminary data.</text>
</comment>
<organism evidence="1 2">
    <name type="scientific">Sphaerotilus montanus</name>
    <dbReference type="NCBI Taxonomy" id="522889"/>
    <lineage>
        <taxon>Bacteria</taxon>
        <taxon>Pseudomonadati</taxon>
        <taxon>Pseudomonadota</taxon>
        <taxon>Betaproteobacteria</taxon>
        <taxon>Burkholderiales</taxon>
        <taxon>Sphaerotilaceae</taxon>
        <taxon>Sphaerotilus</taxon>
    </lineage>
</organism>
<keyword evidence="2" id="KW-1185">Reference proteome</keyword>
<dbReference type="RefSeq" id="WP_257645032.1">
    <property type="nucleotide sequence ID" value="NZ_JACCFH010000001.1"/>
</dbReference>
<evidence type="ECO:0000313" key="1">
    <source>
        <dbReference type="EMBL" id="NYG35260.1"/>
    </source>
</evidence>
<proteinExistence type="predicted"/>
<accession>A0A7Y9R135</accession>
<evidence type="ECO:0000313" key="2">
    <source>
        <dbReference type="Proteomes" id="UP000518288"/>
    </source>
</evidence>
<dbReference type="AlphaFoldDB" id="A0A7Y9R135"/>
<dbReference type="Proteomes" id="UP000518288">
    <property type="component" value="Unassembled WGS sequence"/>
</dbReference>